<name>A0A8I6S654_CIMLE</name>
<dbReference type="Pfam" id="PF09404">
    <property type="entry name" value="C12orf66_like"/>
    <property type="match status" value="1"/>
</dbReference>
<keyword evidence="2" id="KW-1185">Reference proteome</keyword>
<evidence type="ECO:0000313" key="2">
    <source>
        <dbReference type="Proteomes" id="UP000494040"/>
    </source>
</evidence>
<dbReference type="GO" id="GO:0042149">
    <property type="term" value="P:cellular response to glucose starvation"/>
    <property type="evidence" value="ECO:0007669"/>
    <property type="project" value="TreeGrafter"/>
</dbReference>
<dbReference type="GeneID" id="106671994"/>
<dbReference type="AlphaFoldDB" id="A0A8I6S654"/>
<dbReference type="Gene3D" id="1.10.3450.30">
    <property type="match status" value="1"/>
</dbReference>
<dbReference type="EnsemblMetazoa" id="XM_014403037.2">
    <property type="protein sequence ID" value="XP_014258523.1"/>
    <property type="gene ID" value="LOC106671994"/>
</dbReference>
<dbReference type="SUPFAM" id="SSF158548">
    <property type="entry name" value="FLJ32549 domain-like"/>
    <property type="match status" value="1"/>
</dbReference>
<accession>A0A8I6S654</accession>
<dbReference type="GO" id="GO:1904262">
    <property type="term" value="P:negative regulation of TORC1 signaling"/>
    <property type="evidence" value="ECO:0007669"/>
    <property type="project" value="TreeGrafter"/>
</dbReference>
<sequence length="420" mass="49379">MEDFEKWLSSFFCLLSQLCFDKAKELLDREKEIARPGLKPFFTQLTSFMEAEKSYLNLGFLSSKNKMFLRKETSLKSLYEMIRNEVHRLEENALNEAVDNSIATQFCQFLNARRDLIILYEQIYNSGVSSKHTKYEEIKNQVEICIEKYKCSFTNPTLLHIKNLFDWETDVLMNLLRAQIALQHWDMVQSTIHLHTAHSILNTWEKSLQSKEVQSDKKIGIIKKFLQTWKLGFLKGSQLPQLYQWLVKLKYAMVNKYTFYFYQTLSQQAAPQDTRNYLSTRFQNLQKKCFATCVLLLFDPKGLPEWTGPGYHHPARPKETHDQHIIMNAHPYKMTEKLPIMTKILSERNASAMEPDKVVSFYDSQDKCSYFMCNIDPRVTLVVALEGKKEDRDSNLNIYMIDFCTQARFTRIFASLKISK</sequence>
<dbReference type="PANTHER" id="PTHR31581:SF1">
    <property type="entry name" value="KICSTOR SUBUNIT 2"/>
    <property type="match status" value="1"/>
</dbReference>
<dbReference type="RefSeq" id="XP_014258523.1">
    <property type="nucleotide sequence ID" value="XM_014403037.2"/>
</dbReference>
<dbReference type="InterPro" id="IPR018544">
    <property type="entry name" value="KICS_2"/>
</dbReference>
<dbReference type="SUPFAM" id="SSF160651">
    <property type="entry name" value="FLJ32549 C-terminal domain-like"/>
    <property type="match status" value="1"/>
</dbReference>
<reference evidence="1" key="1">
    <citation type="submission" date="2022-01" db="UniProtKB">
        <authorList>
            <consortium name="EnsemblMetazoa"/>
        </authorList>
    </citation>
    <scope>IDENTIFICATION</scope>
</reference>
<dbReference type="Proteomes" id="UP000494040">
    <property type="component" value="Unassembled WGS sequence"/>
</dbReference>
<proteinExistence type="predicted"/>
<organism evidence="1 2">
    <name type="scientific">Cimex lectularius</name>
    <name type="common">Bed bug</name>
    <name type="synonym">Acanthia lectularia</name>
    <dbReference type="NCBI Taxonomy" id="79782"/>
    <lineage>
        <taxon>Eukaryota</taxon>
        <taxon>Metazoa</taxon>
        <taxon>Ecdysozoa</taxon>
        <taxon>Arthropoda</taxon>
        <taxon>Hexapoda</taxon>
        <taxon>Insecta</taxon>
        <taxon>Pterygota</taxon>
        <taxon>Neoptera</taxon>
        <taxon>Paraneoptera</taxon>
        <taxon>Hemiptera</taxon>
        <taxon>Heteroptera</taxon>
        <taxon>Panheteroptera</taxon>
        <taxon>Cimicomorpha</taxon>
        <taxon>Cimicidae</taxon>
        <taxon>Cimex</taxon>
    </lineage>
</organism>
<dbReference type="PANTHER" id="PTHR31581">
    <property type="entry name" value="KICSTOR COMPLEX PROTEIN C12ORF66"/>
    <property type="match status" value="1"/>
</dbReference>
<dbReference type="OrthoDB" id="18134at2759"/>
<dbReference type="GO" id="GO:0034198">
    <property type="term" value="P:cellular response to amino acid starvation"/>
    <property type="evidence" value="ECO:0007669"/>
    <property type="project" value="TreeGrafter"/>
</dbReference>
<dbReference type="InterPro" id="IPR038060">
    <property type="entry name" value="C12orf66-like_central_sf"/>
</dbReference>
<evidence type="ECO:0000313" key="1">
    <source>
        <dbReference type="EnsemblMetazoa" id="XP_014258523.1"/>
    </source>
</evidence>
<dbReference type="GO" id="GO:0061462">
    <property type="term" value="P:protein localization to lysosome"/>
    <property type="evidence" value="ECO:0007669"/>
    <property type="project" value="TreeGrafter"/>
</dbReference>
<protein>
    <submittedName>
        <fullName evidence="1">Uncharacterized protein</fullName>
    </submittedName>
</protein>